<evidence type="ECO:0000256" key="1">
    <source>
        <dbReference type="ARBA" id="ARBA00022837"/>
    </source>
</evidence>
<dbReference type="Pfam" id="PF13499">
    <property type="entry name" value="EF-hand_7"/>
    <property type="match status" value="1"/>
</dbReference>
<dbReference type="Gene3D" id="1.10.238.10">
    <property type="entry name" value="EF-hand"/>
    <property type="match status" value="1"/>
</dbReference>
<accession>A0A433SR86</accession>
<dbReference type="OrthoDB" id="426654at2759"/>
<name>A0A433SR86_ELYCH</name>
<dbReference type="GO" id="GO:0005509">
    <property type="term" value="F:calcium ion binding"/>
    <property type="evidence" value="ECO:0007669"/>
    <property type="project" value="InterPro"/>
</dbReference>
<dbReference type="InterPro" id="IPR018247">
    <property type="entry name" value="EF_Hand_1_Ca_BS"/>
</dbReference>
<dbReference type="EMBL" id="RQTK01001164">
    <property type="protein sequence ID" value="RUS71759.1"/>
    <property type="molecule type" value="Genomic_DNA"/>
</dbReference>
<dbReference type="InterPro" id="IPR011992">
    <property type="entry name" value="EF-hand-dom_pair"/>
</dbReference>
<feature type="non-terminal residue" evidence="3">
    <location>
        <position position="152"/>
    </location>
</feature>
<evidence type="ECO:0000313" key="3">
    <source>
        <dbReference type="EMBL" id="RUS71759.1"/>
    </source>
</evidence>
<dbReference type="InterPro" id="IPR002048">
    <property type="entry name" value="EF_hand_dom"/>
</dbReference>
<keyword evidence="4" id="KW-1185">Reference proteome</keyword>
<reference evidence="3 4" key="1">
    <citation type="submission" date="2019-01" db="EMBL/GenBank/DDBJ databases">
        <title>A draft genome assembly of the solar-powered sea slug Elysia chlorotica.</title>
        <authorList>
            <person name="Cai H."/>
            <person name="Li Q."/>
            <person name="Fang X."/>
            <person name="Li J."/>
            <person name="Curtis N.E."/>
            <person name="Altenburger A."/>
            <person name="Shibata T."/>
            <person name="Feng M."/>
            <person name="Maeda T."/>
            <person name="Schwartz J.A."/>
            <person name="Shigenobu S."/>
            <person name="Lundholm N."/>
            <person name="Nishiyama T."/>
            <person name="Yang H."/>
            <person name="Hasebe M."/>
            <person name="Li S."/>
            <person name="Pierce S.K."/>
            <person name="Wang J."/>
        </authorList>
    </citation>
    <scope>NUCLEOTIDE SEQUENCE [LARGE SCALE GENOMIC DNA]</scope>
    <source>
        <strain evidence="3">EC2010</strain>
        <tissue evidence="3">Whole organism of an adult</tissue>
    </source>
</reference>
<protein>
    <recommendedName>
        <fullName evidence="2">EF-hand domain-containing protein</fullName>
    </recommendedName>
</protein>
<gene>
    <name evidence="3" type="ORF">EGW08_020481</name>
</gene>
<dbReference type="STRING" id="188477.A0A433SR86"/>
<dbReference type="SUPFAM" id="SSF47473">
    <property type="entry name" value="EF-hand"/>
    <property type="match status" value="1"/>
</dbReference>
<evidence type="ECO:0000259" key="2">
    <source>
        <dbReference type="PROSITE" id="PS50222"/>
    </source>
</evidence>
<dbReference type="SMART" id="SM00054">
    <property type="entry name" value="EFh"/>
    <property type="match status" value="1"/>
</dbReference>
<keyword evidence="1" id="KW-0106">Calcium</keyword>
<comment type="caution">
    <text evidence="3">The sequence shown here is derived from an EMBL/GenBank/DDBJ whole genome shotgun (WGS) entry which is preliminary data.</text>
</comment>
<dbReference type="Proteomes" id="UP000271974">
    <property type="component" value="Unassembled WGS sequence"/>
</dbReference>
<organism evidence="3 4">
    <name type="scientific">Elysia chlorotica</name>
    <name type="common">Eastern emerald elysia</name>
    <name type="synonym">Sea slug</name>
    <dbReference type="NCBI Taxonomy" id="188477"/>
    <lineage>
        <taxon>Eukaryota</taxon>
        <taxon>Metazoa</taxon>
        <taxon>Spiralia</taxon>
        <taxon>Lophotrochozoa</taxon>
        <taxon>Mollusca</taxon>
        <taxon>Gastropoda</taxon>
        <taxon>Heterobranchia</taxon>
        <taxon>Euthyneura</taxon>
        <taxon>Panpulmonata</taxon>
        <taxon>Sacoglossa</taxon>
        <taxon>Placobranchoidea</taxon>
        <taxon>Plakobranchidae</taxon>
        <taxon>Elysia</taxon>
    </lineage>
</organism>
<dbReference type="AlphaFoldDB" id="A0A433SR86"/>
<evidence type="ECO:0000313" key="4">
    <source>
        <dbReference type="Proteomes" id="UP000271974"/>
    </source>
</evidence>
<feature type="domain" description="EF-hand" evidence="2">
    <location>
        <begin position="67"/>
        <end position="102"/>
    </location>
</feature>
<dbReference type="PROSITE" id="PS50222">
    <property type="entry name" value="EF_HAND_2"/>
    <property type="match status" value="1"/>
</dbReference>
<proteinExistence type="predicted"/>
<sequence>MKESRLLRVEDYAKLICIFYSKKLDVKIDFVFSVYDFYQDFNISPMEMTALLQTAIVSPGDDEALDQLKELVDMVLQVFDTDGDGMISLGEFRHFVHQNILYIQLLGQVLPHKEIIDSFMDNLKNKSALEVRSEFLFERTDCLSEPRPPQLP</sequence>
<dbReference type="PROSITE" id="PS00018">
    <property type="entry name" value="EF_HAND_1"/>
    <property type="match status" value="1"/>
</dbReference>